<dbReference type="InterPro" id="IPR001890">
    <property type="entry name" value="RNA-binding_CRM"/>
</dbReference>
<reference evidence="4 5" key="1">
    <citation type="submission" date="2017-12" db="EMBL/GenBank/DDBJ databases">
        <title>Phylogenetic diversity of female urinary microbiome.</title>
        <authorList>
            <person name="Thomas-White K."/>
            <person name="Wolfe A.J."/>
        </authorList>
    </citation>
    <scope>NUCLEOTIDE SEQUENCE [LARGE SCALE GENOMIC DNA]</scope>
    <source>
        <strain evidence="4 5">UMB0898</strain>
    </source>
</reference>
<evidence type="ECO:0000313" key="5">
    <source>
        <dbReference type="Proteomes" id="UP000234384"/>
    </source>
</evidence>
<dbReference type="SUPFAM" id="SSF75471">
    <property type="entry name" value="YhbY-like"/>
    <property type="match status" value="1"/>
</dbReference>
<dbReference type="Proteomes" id="UP000234384">
    <property type="component" value="Unassembled WGS sequence"/>
</dbReference>
<dbReference type="RefSeq" id="WP_006702144.1">
    <property type="nucleotide sequence ID" value="NZ_PKHE01000006.1"/>
</dbReference>
<evidence type="ECO:0000256" key="1">
    <source>
        <dbReference type="ARBA" id="ARBA00022884"/>
    </source>
</evidence>
<feature type="domain" description="CRM" evidence="3">
    <location>
        <begin position="1"/>
        <end position="95"/>
    </location>
</feature>
<protein>
    <submittedName>
        <fullName evidence="4">Ribosome assembly RNA-binding protein YhbY</fullName>
    </submittedName>
</protein>
<dbReference type="PROSITE" id="PS51295">
    <property type="entry name" value="CRM"/>
    <property type="match status" value="1"/>
</dbReference>
<dbReference type="AlphaFoldDB" id="A0A2I1K1Z4"/>
<proteinExistence type="predicted"/>
<dbReference type="InterPro" id="IPR017924">
    <property type="entry name" value="RNA-binding_YhbY"/>
</dbReference>
<dbReference type="EMBL" id="PKHE01000006">
    <property type="protein sequence ID" value="PKY89552.1"/>
    <property type="molecule type" value="Genomic_DNA"/>
</dbReference>
<accession>A0A2I1K1Z4</accession>
<keyword evidence="1 2" id="KW-0694">RNA-binding</keyword>
<dbReference type="InterPro" id="IPR035920">
    <property type="entry name" value="YhbY-like_sf"/>
</dbReference>
<dbReference type="Pfam" id="PF01985">
    <property type="entry name" value="CRS1_YhbY"/>
    <property type="match status" value="1"/>
</dbReference>
<dbReference type="InterPro" id="IPR051925">
    <property type="entry name" value="RNA-binding_domain"/>
</dbReference>
<dbReference type="Gene3D" id="3.30.110.60">
    <property type="entry name" value="YhbY-like"/>
    <property type="match status" value="1"/>
</dbReference>
<evidence type="ECO:0000259" key="3">
    <source>
        <dbReference type="PROSITE" id="PS51295"/>
    </source>
</evidence>
<comment type="caution">
    <text evidence="4">The sequence shown here is derived from an EMBL/GenBank/DDBJ whole genome shotgun (WGS) entry which is preliminary data.</text>
</comment>
<dbReference type="NCBIfam" id="TIGR00253">
    <property type="entry name" value="RNA_bind_YhbY"/>
    <property type="match status" value="1"/>
</dbReference>
<dbReference type="GO" id="GO:0003723">
    <property type="term" value="F:RNA binding"/>
    <property type="evidence" value="ECO:0007669"/>
    <property type="project" value="UniProtKB-UniRule"/>
</dbReference>
<dbReference type="PANTHER" id="PTHR40065">
    <property type="entry name" value="RNA-BINDING PROTEIN YHBY"/>
    <property type="match status" value="1"/>
</dbReference>
<gene>
    <name evidence="4" type="ORF">CYJ57_03255</name>
</gene>
<organism evidence="4 5">
    <name type="scientific">Falseniella ignava</name>
    <dbReference type="NCBI Taxonomy" id="137730"/>
    <lineage>
        <taxon>Bacteria</taxon>
        <taxon>Bacillati</taxon>
        <taxon>Bacillota</taxon>
        <taxon>Bacilli</taxon>
        <taxon>Lactobacillales</taxon>
        <taxon>Aerococcaceae</taxon>
        <taxon>Falseniella</taxon>
    </lineage>
</organism>
<sequence>MNKKQLKFLRSESHQIKPLFQLGKNGLTEEFIHQIDLALEKRELIKFHILQNSDEELKDVTSEIANQLGAEIIQVIGSTAILYRPARQTKNQKLSLRVNALR</sequence>
<evidence type="ECO:0000256" key="2">
    <source>
        <dbReference type="PROSITE-ProRule" id="PRU00626"/>
    </source>
</evidence>
<dbReference type="SMART" id="SM01103">
    <property type="entry name" value="CRS1_YhbY"/>
    <property type="match status" value="1"/>
</dbReference>
<evidence type="ECO:0000313" key="4">
    <source>
        <dbReference type="EMBL" id="PKY89552.1"/>
    </source>
</evidence>
<dbReference type="PANTHER" id="PTHR40065:SF3">
    <property type="entry name" value="RNA-BINDING PROTEIN YHBY"/>
    <property type="match status" value="1"/>
</dbReference>
<dbReference type="OrthoDB" id="9797519at2"/>
<name>A0A2I1K1Z4_9LACT</name>